<comment type="caution">
    <text evidence="3">The sequence shown here is derived from an EMBL/GenBank/DDBJ whole genome shotgun (WGS) entry which is preliminary data.</text>
</comment>
<reference evidence="3 4" key="1">
    <citation type="submission" date="2019-04" db="EMBL/GenBank/DDBJ databases">
        <title>Annotation for the trematode Fasciola gigantica.</title>
        <authorList>
            <person name="Choi Y.-J."/>
        </authorList>
    </citation>
    <scope>NUCLEOTIDE SEQUENCE [LARGE SCALE GENOMIC DNA]</scope>
    <source>
        <strain evidence="3">Uganda_cow_1</strain>
    </source>
</reference>
<dbReference type="OrthoDB" id="10442814at2759"/>
<evidence type="ECO:0000313" key="4">
    <source>
        <dbReference type="Proteomes" id="UP000316759"/>
    </source>
</evidence>
<name>A0A504Z230_FASGI</name>
<keyword evidence="4" id="KW-1185">Reference proteome</keyword>
<protein>
    <submittedName>
        <fullName evidence="3">Uncharacterized protein</fullName>
    </submittedName>
</protein>
<organism evidence="3 4">
    <name type="scientific">Fasciola gigantica</name>
    <name type="common">Giant liver fluke</name>
    <dbReference type="NCBI Taxonomy" id="46835"/>
    <lineage>
        <taxon>Eukaryota</taxon>
        <taxon>Metazoa</taxon>
        <taxon>Spiralia</taxon>
        <taxon>Lophotrochozoa</taxon>
        <taxon>Platyhelminthes</taxon>
        <taxon>Trematoda</taxon>
        <taxon>Digenea</taxon>
        <taxon>Plagiorchiida</taxon>
        <taxon>Echinostomata</taxon>
        <taxon>Echinostomatoidea</taxon>
        <taxon>Fasciolidae</taxon>
        <taxon>Fasciola</taxon>
    </lineage>
</organism>
<feature type="non-terminal residue" evidence="3">
    <location>
        <position position="1"/>
    </location>
</feature>
<evidence type="ECO:0000313" key="3">
    <source>
        <dbReference type="EMBL" id="TPP67853.1"/>
    </source>
</evidence>
<evidence type="ECO:0000256" key="2">
    <source>
        <dbReference type="SAM" id="SignalP"/>
    </source>
</evidence>
<feature type="region of interest" description="Disordered" evidence="1">
    <location>
        <begin position="65"/>
        <end position="85"/>
    </location>
</feature>
<evidence type="ECO:0000256" key="1">
    <source>
        <dbReference type="SAM" id="MobiDB-lite"/>
    </source>
</evidence>
<dbReference type="EMBL" id="SUNJ01000165">
    <property type="protein sequence ID" value="TPP67853.1"/>
    <property type="molecule type" value="Genomic_DNA"/>
</dbReference>
<keyword evidence="2" id="KW-0732">Signal</keyword>
<sequence>FYDLLFLFLAVELFVFTRQPSPENTAISTHSTTPDHAYSTRSGCAFDEIPVASVWALTNSKAVPSLSREPVPTRPTGEELPGFTKLNGYPDRGSFIANNLSSPTPRHISDEDFIQSSSSRAAVAQGQLNGHMVVYGRDPNTASSLLMSESVYLPLASASLSPDQPPLGVEPTMSRSTSLGHQNMMDPVRPSRNNTVMDSLDGTSSIPELESSRTTVRLSDQSRIPVDTLHSSNNSSQMNRYVNSAQ</sequence>
<proteinExistence type="predicted"/>
<feature type="chain" id="PRO_5021381890" evidence="2">
    <location>
        <begin position="18"/>
        <end position="246"/>
    </location>
</feature>
<dbReference type="Proteomes" id="UP000316759">
    <property type="component" value="Unassembled WGS sequence"/>
</dbReference>
<gene>
    <name evidence="3" type="ORF">FGIG_02419</name>
</gene>
<feature type="compositionally biased region" description="Polar residues" evidence="1">
    <location>
        <begin position="229"/>
        <end position="246"/>
    </location>
</feature>
<accession>A0A504Z230</accession>
<feature type="signal peptide" evidence="2">
    <location>
        <begin position="1"/>
        <end position="17"/>
    </location>
</feature>
<feature type="compositionally biased region" description="Polar residues" evidence="1">
    <location>
        <begin position="191"/>
        <end position="222"/>
    </location>
</feature>
<feature type="region of interest" description="Disordered" evidence="1">
    <location>
        <begin position="159"/>
        <end position="246"/>
    </location>
</feature>
<dbReference type="AlphaFoldDB" id="A0A504Z230"/>